<dbReference type="InterPro" id="IPR026444">
    <property type="entry name" value="Secre_tail"/>
</dbReference>
<dbReference type="Gene3D" id="2.130.10.10">
    <property type="entry name" value="YVTN repeat-like/Quinoprotein amine dehydrogenase"/>
    <property type="match status" value="3"/>
</dbReference>
<dbReference type="Pfam" id="PF07494">
    <property type="entry name" value="Reg_prop"/>
    <property type="match status" value="1"/>
</dbReference>
<dbReference type="AlphaFoldDB" id="A0A937F843"/>
<dbReference type="Pfam" id="PF21544">
    <property type="entry name" value="PorZ_N_b_propeller"/>
    <property type="match status" value="1"/>
</dbReference>
<dbReference type="InterPro" id="IPR015943">
    <property type="entry name" value="WD40/YVTN_repeat-like_dom_sf"/>
</dbReference>
<keyword evidence="4" id="KW-1185">Reference proteome</keyword>
<evidence type="ECO:0000256" key="1">
    <source>
        <dbReference type="SAM" id="SignalP"/>
    </source>
</evidence>
<feature type="domain" description="PorZ N-terminal beta-propeller" evidence="2">
    <location>
        <begin position="48"/>
        <end position="206"/>
    </location>
</feature>
<dbReference type="InterPro" id="IPR048954">
    <property type="entry name" value="PorZ_N"/>
</dbReference>
<organism evidence="3 4">
    <name type="scientific">Fulvivirga sediminis</name>
    <dbReference type="NCBI Taxonomy" id="2803949"/>
    <lineage>
        <taxon>Bacteria</taxon>
        <taxon>Pseudomonadati</taxon>
        <taxon>Bacteroidota</taxon>
        <taxon>Cytophagia</taxon>
        <taxon>Cytophagales</taxon>
        <taxon>Fulvivirgaceae</taxon>
        <taxon>Fulvivirga</taxon>
    </lineage>
</organism>
<comment type="caution">
    <text evidence="3">The sequence shown here is derived from an EMBL/GenBank/DDBJ whole genome shotgun (WGS) entry which is preliminary data.</text>
</comment>
<feature type="signal peptide" evidence="1">
    <location>
        <begin position="1"/>
        <end position="21"/>
    </location>
</feature>
<feature type="chain" id="PRO_5037151526" evidence="1">
    <location>
        <begin position="22"/>
        <end position="754"/>
    </location>
</feature>
<dbReference type="NCBIfam" id="TIGR04183">
    <property type="entry name" value="Por_Secre_tail"/>
    <property type="match status" value="1"/>
</dbReference>
<gene>
    <name evidence="3" type="ORF">JL102_11960</name>
</gene>
<reference evidence="3" key="1">
    <citation type="submission" date="2021-01" db="EMBL/GenBank/DDBJ databases">
        <title>Fulvivirga kasyanovii gen. nov., sp nov., a novel member of the phylum Bacteroidetes isolated from seawater in a mussel farm.</title>
        <authorList>
            <person name="Zhao L.-H."/>
            <person name="Wang Z.-J."/>
        </authorList>
    </citation>
    <scope>NUCLEOTIDE SEQUENCE</scope>
    <source>
        <strain evidence="3">2943</strain>
    </source>
</reference>
<dbReference type="InterPro" id="IPR011110">
    <property type="entry name" value="Reg_prop"/>
</dbReference>
<accession>A0A937F843</accession>
<dbReference type="RefSeq" id="WP_202244648.1">
    <property type="nucleotide sequence ID" value="NZ_JAESIY010000006.1"/>
</dbReference>
<evidence type="ECO:0000313" key="3">
    <source>
        <dbReference type="EMBL" id="MBL3656851.1"/>
    </source>
</evidence>
<dbReference type="EMBL" id="JAESIY010000006">
    <property type="protein sequence ID" value="MBL3656851.1"/>
    <property type="molecule type" value="Genomic_DNA"/>
</dbReference>
<dbReference type="Proteomes" id="UP000659388">
    <property type="component" value="Unassembled WGS sequence"/>
</dbReference>
<evidence type="ECO:0000259" key="2">
    <source>
        <dbReference type="Pfam" id="PF21544"/>
    </source>
</evidence>
<dbReference type="SUPFAM" id="SSF63829">
    <property type="entry name" value="Calcium-dependent phosphotriesterase"/>
    <property type="match status" value="1"/>
</dbReference>
<keyword evidence="1" id="KW-0732">Signal</keyword>
<sequence>MMVKQVLFLISLSLMSILSPAQDIPIGTWRTHFSYNSISLVLNTSDRVYASSGDGLFYFDQSDNSFNKVSKIQGLQDNRISALGYAKNFHALMIGYASGNLDVIIDGDIFSFDLNTNSQIVGSKRINDFISFNNSVYIATDYGILKFDLEKIEVQEVYREMGEEASQVAVSDLMVFENQLFAITDQGLLSGEIDDAVNLLDYKSWQNHAEDIGMPENYPDVISILNNELIIGVNSDGLFLLEGDEWVALNQLTKQTFNSAATVNQKVIFALEKSIASVSASGNVELITNALIDQPLMSVSDGVNLWVADAANGLVSDYGGAFSAFMPNGPVSNDIYKLEELGGIIALSPGGFNQSMQPLNNDSGYSYFENGSWSTHTWKAGDESLFKDVTDVAYRALGGETTFYTSSAGYGILKQNQDGKYTIFNENTAGCTLENTTGDIHGILVPAITAVNEGIWILNYGAEKPLHFLSYDDMWTAYDIPGSMANYSKDLLHVGGRIWLQIDANRGGGIVIFDPETGDSRYLSAKVGEGGISNNAVNTMVVDKSGYVWVGTDDGVSVFTNPEAVMQGAVDALEPIWEGMRLLAGERVNSIAVDGGNRKWFATSKGAWLFNEGADEQLSFFNTENSPLSSNEIYHIAIEDNTGEVFMSTKEGLLSYRSVSSEAEATHDNVKVFPNPVTRDFTGMVGITGLAQNAQVKITDISGKLVWQTRANGGTASWNVTDYKGNRAETGVYLVFSSTDDGEDAYVAKIAVVN</sequence>
<name>A0A937F843_9BACT</name>
<proteinExistence type="predicted"/>
<protein>
    <submittedName>
        <fullName evidence="3">T9SS type A sorting domain-containing protein</fullName>
    </submittedName>
</protein>
<evidence type="ECO:0000313" key="4">
    <source>
        <dbReference type="Proteomes" id="UP000659388"/>
    </source>
</evidence>